<feature type="compositionally biased region" description="Basic and acidic residues" evidence="1">
    <location>
        <begin position="461"/>
        <end position="471"/>
    </location>
</feature>
<feature type="region of interest" description="Disordered" evidence="1">
    <location>
        <begin position="247"/>
        <end position="505"/>
    </location>
</feature>
<feature type="compositionally biased region" description="Basic and acidic residues" evidence="1">
    <location>
        <begin position="344"/>
        <end position="368"/>
    </location>
</feature>
<feature type="compositionally biased region" description="Basic and acidic residues" evidence="1">
    <location>
        <begin position="63"/>
        <end position="75"/>
    </location>
</feature>
<feature type="compositionally biased region" description="Basic and acidic residues" evidence="1">
    <location>
        <begin position="19"/>
        <end position="33"/>
    </location>
</feature>
<feature type="compositionally biased region" description="Basic and acidic residues" evidence="1">
    <location>
        <begin position="187"/>
        <end position="205"/>
    </location>
</feature>
<feature type="region of interest" description="Disordered" evidence="1">
    <location>
        <begin position="1"/>
        <end position="33"/>
    </location>
</feature>
<feature type="compositionally biased region" description="Polar residues" evidence="1">
    <location>
        <begin position="264"/>
        <end position="277"/>
    </location>
</feature>
<evidence type="ECO:0000313" key="2">
    <source>
        <dbReference type="EMBL" id="CEM40570.1"/>
    </source>
</evidence>
<gene>
    <name evidence="2" type="ORF">Cvel_25391</name>
</gene>
<feature type="compositionally biased region" description="Low complexity" evidence="1">
    <location>
        <begin position="324"/>
        <end position="337"/>
    </location>
</feature>
<proteinExistence type="predicted"/>
<name>A0A0G4H9V1_9ALVE</name>
<dbReference type="AlphaFoldDB" id="A0A0G4H9V1"/>
<accession>A0A0G4H9V1</accession>
<feature type="compositionally biased region" description="Low complexity" evidence="1">
    <location>
        <begin position="393"/>
        <end position="404"/>
    </location>
</feature>
<feature type="compositionally biased region" description="Basic and acidic residues" evidence="1">
    <location>
        <begin position="129"/>
        <end position="139"/>
    </location>
</feature>
<feature type="compositionally biased region" description="Basic and acidic residues" evidence="1">
    <location>
        <begin position="484"/>
        <end position="495"/>
    </location>
</feature>
<sequence>MIDPSRFLREISIGDDDQEPKCARPETRGMHKKASEWFWKSPDGVSVRLLEETEEGDIPVRGAETEREREREETNLRTPAHISSMLASPNPSVDIPSVPTNFHAGKKDIHPIPLKVSLQALAQIASERETRQRLTRPSDPHQLPPSPQVAPVNSNVAASPETRHDHRTEASAGPRSYRRNVRVSPPFRHEPPHHSHAPPQHERRAQSAKAPASDQSHSPLATSDFLDAVMARLKLTESSVQHLLNSSLQSHRDAQQFPPRSHLPATQTPALSYQNQRLGRGDRPSDSPCRSTASHSHSSSSSGGPGRDGFIEAGDERRSRPTEETPTSTSTRATNIRRAARRAVFAEERAVRGEKERGETERERDRDSLQTPSGPPRWSRGLVEATNLSDLISPVPSQVSPAVSGAHAEHPATVSVQGREGGRSRTGGRPREARAAVPRTRLNDAYNGGGLQSQHIQLQRDQNKGGDERSKQRGGQGGPAARGKLGENESRKSSKDICPVRPSLC</sequence>
<feature type="region of interest" description="Disordered" evidence="1">
    <location>
        <begin position="129"/>
        <end position="220"/>
    </location>
</feature>
<evidence type="ECO:0000256" key="1">
    <source>
        <dbReference type="SAM" id="MobiDB-lite"/>
    </source>
</evidence>
<protein>
    <submittedName>
        <fullName evidence="2">Uncharacterized protein</fullName>
    </submittedName>
</protein>
<feature type="compositionally biased region" description="Basic and acidic residues" evidence="1">
    <location>
        <begin position="314"/>
        <end position="323"/>
    </location>
</feature>
<dbReference type="EMBL" id="CDMZ01002062">
    <property type="protein sequence ID" value="CEM40570.1"/>
    <property type="molecule type" value="Genomic_DNA"/>
</dbReference>
<feature type="region of interest" description="Disordered" evidence="1">
    <location>
        <begin position="50"/>
        <end position="98"/>
    </location>
</feature>
<organism evidence="2">
    <name type="scientific">Chromera velia CCMP2878</name>
    <dbReference type="NCBI Taxonomy" id="1169474"/>
    <lineage>
        <taxon>Eukaryota</taxon>
        <taxon>Sar</taxon>
        <taxon>Alveolata</taxon>
        <taxon>Colpodellida</taxon>
        <taxon>Chromeraceae</taxon>
        <taxon>Chromera</taxon>
    </lineage>
</organism>
<dbReference type="VEuPathDB" id="CryptoDB:Cvel_25391"/>
<reference evidence="2" key="1">
    <citation type="submission" date="2014-11" db="EMBL/GenBank/DDBJ databases">
        <authorList>
            <person name="Otto D Thomas"/>
            <person name="Naeem Raeece"/>
        </authorList>
    </citation>
    <scope>NUCLEOTIDE SEQUENCE</scope>
</reference>